<dbReference type="PANTHER" id="PTHR14948:SF25">
    <property type="entry name" value="DUF4190 DOMAIN-CONTAINING PROTEIN"/>
    <property type="match status" value="1"/>
</dbReference>
<reference evidence="8 9" key="1">
    <citation type="submission" date="2024-11" db="EMBL/GenBank/DDBJ databases">
        <title>Chromosome-level genome assembly of the freshwater bivalve Anodonta woodiana.</title>
        <authorList>
            <person name="Chen X."/>
        </authorList>
    </citation>
    <scope>NUCLEOTIDE SEQUENCE [LARGE SCALE GENOMIC DNA]</scope>
    <source>
        <strain evidence="8">MN2024</strain>
        <tissue evidence="8">Gills</tissue>
    </source>
</reference>
<evidence type="ECO:0000256" key="2">
    <source>
        <dbReference type="ARBA" id="ARBA00006843"/>
    </source>
</evidence>
<comment type="similarity">
    <text evidence="2">Belongs to the CD225/Dispanin family.</text>
</comment>
<keyword evidence="9" id="KW-1185">Reference proteome</keyword>
<evidence type="ECO:0000313" key="8">
    <source>
        <dbReference type="EMBL" id="KAL3854232.1"/>
    </source>
</evidence>
<dbReference type="Proteomes" id="UP001634394">
    <property type="component" value="Unassembled WGS sequence"/>
</dbReference>
<evidence type="ECO:0000256" key="1">
    <source>
        <dbReference type="ARBA" id="ARBA00004370"/>
    </source>
</evidence>
<gene>
    <name evidence="7" type="ORF">ACJMK2_013355</name>
    <name evidence="8" type="ORF">ACJMK2_013507</name>
</gene>
<dbReference type="EMBL" id="JBJQND010000014">
    <property type="protein sequence ID" value="KAL3854232.1"/>
    <property type="molecule type" value="Genomic_DNA"/>
</dbReference>
<dbReference type="AlphaFoldDB" id="A0ABD3UYD4"/>
<evidence type="ECO:0000256" key="5">
    <source>
        <dbReference type="ARBA" id="ARBA00023136"/>
    </source>
</evidence>
<dbReference type="GO" id="GO:0016020">
    <property type="term" value="C:membrane"/>
    <property type="evidence" value="ECO:0007669"/>
    <property type="project" value="UniProtKB-SubCell"/>
</dbReference>
<dbReference type="EMBL" id="JBJQND010000014">
    <property type="protein sequence ID" value="KAL3854074.1"/>
    <property type="molecule type" value="Genomic_DNA"/>
</dbReference>
<dbReference type="PANTHER" id="PTHR14948">
    <property type="entry name" value="NG5"/>
    <property type="match status" value="1"/>
</dbReference>
<evidence type="ECO:0000313" key="7">
    <source>
        <dbReference type="EMBL" id="KAL3854074.1"/>
    </source>
</evidence>
<keyword evidence="3 6" id="KW-0812">Transmembrane</keyword>
<evidence type="ECO:0000256" key="4">
    <source>
        <dbReference type="ARBA" id="ARBA00022989"/>
    </source>
</evidence>
<dbReference type="Pfam" id="PF04505">
    <property type="entry name" value="CD225"/>
    <property type="match status" value="1"/>
</dbReference>
<evidence type="ECO:0000256" key="6">
    <source>
        <dbReference type="SAM" id="Phobius"/>
    </source>
</evidence>
<feature type="transmembrane region" description="Helical" evidence="6">
    <location>
        <begin position="67"/>
        <end position="91"/>
    </location>
</feature>
<feature type="transmembrane region" description="Helical" evidence="6">
    <location>
        <begin position="111"/>
        <end position="135"/>
    </location>
</feature>
<protein>
    <submittedName>
        <fullName evidence="8">Uncharacterized protein</fullName>
    </submittedName>
</protein>
<organism evidence="8 9">
    <name type="scientific">Sinanodonta woodiana</name>
    <name type="common">Chinese pond mussel</name>
    <name type="synonym">Anodonta woodiana</name>
    <dbReference type="NCBI Taxonomy" id="1069815"/>
    <lineage>
        <taxon>Eukaryota</taxon>
        <taxon>Metazoa</taxon>
        <taxon>Spiralia</taxon>
        <taxon>Lophotrochozoa</taxon>
        <taxon>Mollusca</taxon>
        <taxon>Bivalvia</taxon>
        <taxon>Autobranchia</taxon>
        <taxon>Heteroconchia</taxon>
        <taxon>Palaeoheterodonta</taxon>
        <taxon>Unionida</taxon>
        <taxon>Unionoidea</taxon>
        <taxon>Unionidae</taxon>
        <taxon>Unioninae</taxon>
        <taxon>Sinanodonta</taxon>
    </lineage>
</organism>
<sequence length="149" mass="16424">MAESTVRCHIVQDESSSHGLLDDSTNDTSVSVPSMQYESGREKLISSQPRTEATIIAHSRGSKPPTYLPLALLVTVFCNCPFGFMALIFSISSERNYRNGETMKAQTHGNISKWFSVVGVAVTLVLITFLIVYFMSIKGNIINSQEDLT</sequence>
<evidence type="ECO:0000256" key="3">
    <source>
        <dbReference type="ARBA" id="ARBA00022692"/>
    </source>
</evidence>
<keyword evidence="4 6" id="KW-1133">Transmembrane helix</keyword>
<keyword evidence="5 6" id="KW-0472">Membrane</keyword>
<comment type="caution">
    <text evidence="8">The sequence shown here is derived from an EMBL/GenBank/DDBJ whole genome shotgun (WGS) entry which is preliminary data.</text>
</comment>
<dbReference type="InterPro" id="IPR007593">
    <property type="entry name" value="CD225/Dispanin_fam"/>
</dbReference>
<proteinExistence type="inferred from homology"/>
<accession>A0ABD3UYD4</accession>
<name>A0ABD3UYD4_SINWO</name>
<comment type="subcellular location">
    <subcellularLocation>
        <location evidence="1">Membrane</location>
    </subcellularLocation>
</comment>
<evidence type="ECO:0000313" key="9">
    <source>
        <dbReference type="Proteomes" id="UP001634394"/>
    </source>
</evidence>
<dbReference type="InterPro" id="IPR051423">
    <property type="entry name" value="CD225/Dispanin"/>
</dbReference>